<dbReference type="EMBL" id="MF576593">
    <property type="protein sequence ID" value="ATF27427.1"/>
    <property type="molecule type" value="mRNA"/>
</dbReference>
<evidence type="ECO:0000256" key="3">
    <source>
        <dbReference type="SAM" id="SignalP"/>
    </source>
</evidence>
<feature type="signal peptide" evidence="3">
    <location>
        <begin position="1"/>
        <end position="21"/>
    </location>
</feature>
<dbReference type="EMBL" id="MF576594">
    <property type="protein sequence ID" value="ATF27428.1"/>
    <property type="molecule type" value="mRNA"/>
</dbReference>
<dbReference type="InterPro" id="IPR004214">
    <property type="entry name" value="Conotoxin"/>
</dbReference>
<dbReference type="Pfam" id="PF02950">
    <property type="entry name" value="Conotoxin"/>
    <property type="match status" value="1"/>
</dbReference>
<name>A0A291C1V1_9COND</name>
<reference evidence="5" key="2">
    <citation type="submission" date="2017-07" db="EMBL/GenBank/DDBJ databases">
        <authorList>
            <person name="Sun Z.S."/>
            <person name="Albrecht U."/>
            <person name="Echele G."/>
            <person name="Lee C.C."/>
        </authorList>
    </citation>
    <scope>NUCLEOTIDE SEQUENCE</scope>
    <source>
        <strain evidence="4">M_Amz3.6ii</strain>
        <strain evidence="5">M_Amz3.6iii</strain>
    </source>
</reference>
<sequence length="72" mass="8185">MMLKMGVVLLTLLVLVPLATLQLDADRPVERYAGNKQDLNPDKRRATIMRSLGPRKCCGRTDCDRYCRCCEV</sequence>
<reference evidence="5" key="1">
    <citation type="journal article" date="2017" name="Genome Biol. Evol.">
        <title>Divergence of the Venom Exogene Repertoire in Two Sister Species of Turriconus.</title>
        <authorList>
            <person name="Li Q."/>
            <person name="Barghi N."/>
            <person name="Lu A."/>
            <person name="Fedosov A.E."/>
            <person name="Bandyopadhyay P.K."/>
            <person name="Lluisma A.O."/>
            <person name="Concepcion G.P."/>
            <person name="Yandell M."/>
            <person name="Olivera B.M."/>
            <person name="Safavi-Hemami H."/>
        </authorList>
    </citation>
    <scope>NUCLEOTIDE SEQUENCE</scope>
    <source>
        <strain evidence="4">M_Amz3.6ii</strain>
        <strain evidence="5">M_Amz3.6iii</strain>
    </source>
</reference>
<proteinExistence type="evidence at transcript level"/>
<keyword evidence="2" id="KW-0964">Secreted</keyword>
<evidence type="ECO:0000313" key="4">
    <source>
        <dbReference type="EMBL" id="ATF27427.1"/>
    </source>
</evidence>
<accession>A0A291C1V1</accession>
<comment type="subcellular location">
    <subcellularLocation>
        <location evidence="1">Secreted</location>
    </subcellularLocation>
</comment>
<dbReference type="GO" id="GO:0008200">
    <property type="term" value="F:ion channel inhibitor activity"/>
    <property type="evidence" value="ECO:0007669"/>
    <property type="project" value="InterPro"/>
</dbReference>
<organism evidence="5">
    <name type="scientific">Conus andremenezi</name>
    <dbReference type="NCBI Taxonomy" id="1077466"/>
    <lineage>
        <taxon>Eukaryota</taxon>
        <taxon>Metazoa</taxon>
        <taxon>Spiralia</taxon>
        <taxon>Lophotrochozoa</taxon>
        <taxon>Mollusca</taxon>
        <taxon>Gastropoda</taxon>
        <taxon>Caenogastropoda</taxon>
        <taxon>Neogastropoda</taxon>
        <taxon>Conoidea</taxon>
        <taxon>Conidae</taxon>
        <taxon>Conus</taxon>
        <taxon>Turriconus</taxon>
    </lineage>
</organism>
<protein>
    <submittedName>
        <fullName evidence="5">Conotoxin</fullName>
    </submittedName>
</protein>
<evidence type="ECO:0000313" key="5">
    <source>
        <dbReference type="EMBL" id="ATF27428.1"/>
    </source>
</evidence>
<dbReference type="AlphaFoldDB" id="A0A291C1V1"/>
<evidence type="ECO:0000256" key="2">
    <source>
        <dbReference type="ARBA" id="ARBA00022525"/>
    </source>
</evidence>
<keyword evidence="3" id="KW-0732">Signal</keyword>
<evidence type="ECO:0000256" key="1">
    <source>
        <dbReference type="ARBA" id="ARBA00004613"/>
    </source>
</evidence>
<dbReference type="GO" id="GO:0005576">
    <property type="term" value="C:extracellular region"/>
    <property type="evidence" value="ECO:0007669"/>
    <property type="project" value="UniProtKB-SubCell"/>
</dbReference>
<feature type="chain" id="PRO_5015077704" evidence="3">
    <location>
        <begin position="22"/>
        <end position="72"/>
    </location>
</feature>